<comment type="similarity">
    <text evidence="2">Belongs to the encapsulin family. Family 1 subfamily.</text>
</comment>
<comment type="subcellular location">
    <subcellularLocation>
        <location evidence="1">Encapsulin nanocompartment</location>
    </subcellularLocation>
</comment>
<name>A0ABS6E5J6_9FIRM</name>
<evidence type="ECO:0000313" key="5">
    <source>
        <dbReference type="EMBL" id="MBU5438194.1"/>
    </source>
</evidence>
<gene>
    <name evidence="5" type="ORF">KQI42_09250</name>
</gene>
<evidence type="ECO:0000256" key="2">
    <source>
        <dbReference type="ARBA" id="ARBA00033743"/>
    </source>
</evidence>
<accession>A0ABS6E5J6</accession>
<dbReference type="EMBL" id="JAHLPM010000007">
    <property type="protein sequence ID" value="MBU5438194.1"/>
    <property type="molecule type" value="Genomic_DNA"/>
</dbReference>
<dbReference type="RefSeq" id="WP_216519101.1">
    <property type="nucleotide sequence ID" value="NZ_JAHLPM010000007.1"/>
</dbReference>
<reference evidence="5 6" key="1">
    <citation type="submission" date="2021-06" db="EMBL/GenBank/DDBJ databases">
        <authorList>
            <person name="Sun Q."/>
            <person name="Li D."/>
        </authorList>
    </citation>
    <scope>NUCLEOTIDE SEQUENCE [LARGE SCALE GENOMIC DNA]</scope>
    <source>
        <strain evidence="5 6">MSJ-40</strain>
    </source>
</reference>
<dbReference type="PIRSF" id="PIRSF019254">
    <property type="entry name" value="CFP29"/>
    <property type="match status" value="1"/>
</dbReference>
<evidence type="ECO:0000313" key="6">
    <source>
        <dbReference type="Proteomes" id="UP000749471"/>
    </source>
</evidence>
<comment type="caution">
    <text evidence="5">The sequence shown here is derived from an EMBL/GenBank/DDBJ whole genome shotgun (WGS) entry which is preliminary data.</text>
</comment>
<dbReference type="InterPro" id="IPR007544">
    <property type="entry name" value="ENCAP"/>
</dbReference>
<evidence type="ECO:0000256" key="1">
    <source>
        <dbReference type="ARBA" id="ARBA00033738"/>
    </source>
</evidence>
<keyword evidence="6" id="KW-1185">Reference proteome</keyword>
<keyword evidence="3" id="KW-1284">Encapsulin nanocompartment</keyword>
<dbReference type="NCBIfam" id="NF041155">
    <property type="entry name" value="encap_f1"/>
    <property type="match status" value="1"/>
</dbReference>
<dbReference type="Pfam" id="PF04454">
    <property type="entry name" value="Linocin_M18"/>
    <property type="match status" value="1"/>
</dbReference>
<dbReference type="PANTHER" id="PTHR37165:SF1">
    <property type="entry name" value="TYPE 1 ENCAPSULIN SHELL PROTEIN"/>
    <property type="match status" value="1"/>
</dbReference>
<dbReference type="Proteomes" id="UP000749471">
    <property type="component" value="Unassembled WGS sequence"/>
</dbReference>
<dbReference type="PANTHER" id="PTHR37165">
    <property type="entry name" value="PEPTIDASE U56 FAMILY"/>
    <property type="match status" value="1"/>
</dbReference>
<evidence type="ECO:0000256" key="4">
    <source>
        <dbReference type="ARBA" id="ARBA00050023"/>
    </source>
</evidence>
<protein>
    <recommendedName>
        <fullName evidence="4">Type 1 encapsulin shell protein</fullName>
    </recommendedName>
</protein>
<evidence type="ECO:0000256" key="3">
    <source>
        <dbReference type="ARBA" id="ARBA00033787"/>
    </source>
</evidence>
<organism evidence="5 6">
    <name type="scientific">Tissierella simiarum</name>
    <dbReference type="NCBI Taxonomy" id="2841534"/>
    <lineage>
        <taxon>Bacteria</taxon>
        <taxon>Bacillati</taxon>
        <taxon>Bacillota</taxon>
        <taxon>Tissierellia</taxon>
        <taxon>Tissierellales</taxon>
        <taxon>Tissierellaceae</taxon>
        <taxon>Tissierella</taxon>
    </lineage>
</organism>
<proteinExistence type="inferred from homology"/>
<sequence length="261" mass="30230">MLYRENAPITKEAWKEIDERAKEVLKTYLSARKVVKVNGPKGPRQNVLTEGRLGEIENKDNVFYSSYKVLPLTEARVEFEMDRWELDNIWRGAKDIDYEPLEEAVKDIALFEEKAVYNGLEETSIMGLTKTSEHPIIPFGENPTDIMDAITQGIIRLREVYEEGPFTLVVNEEAYRRIISKETSYPLDKRIEELIGDKIIFSHVLDGALLLPFNHEDLELTIGRDFSIGYQSHTNDKVRFFVTESFTFRVLDSSLIIRYSL</sequence>
<dbReference type="InterPro" id="IPR051429">
    <property type="entry name" value="Encapsulin_nc"/>
</dbReference>